<feature type="transmembrane region" description="Helical" evidence="1">
    <location>
        <begin position="295"/>
        <end position="321"/>
    </location>
</feature>
<proteinExistence type="predicted"/>
<reference evidence="2 3" key="1">
    <citation type="submission" date="2016-09" db="EMBL/GenBank/DDBJ databases">
        <authorList>
            <person name="Capua I."/>
            <person name="De Benedictis P."/>
            <person name="Joannis T."/>
            <person name="Lombin L.H."/>
            <person name="Cattoli G."/>
        </authorList>
    </citation>
    <scope>NUCLEOTIDE SEQUENCE [LARGE SCALE GENOMIC DNA]</scope>
    <source>
        <strain evidence="2 3">GluBS11</strain>
    </source>
</reference>
<organism evidence="2 3">
    <name type="scientific">Anaerobium acetethylicum</name>
    <dbReference type="NCBI Taxonomy" id="1619234"/>
    <lineage>
        <taxon>Bacteria</taxon>
        <taxon>Bacillati</taxon>
        <taxon>Bacillota</taxon>
        <taxon>Clostridia</taxon>
        <taxon>Lachnospirales</taxon>
        <taxon>Lachnospiraceae</taxon>
        <taxon>Anaerobium</taxon>
    </lineage>
</organism>
<keyword evidence="3" id="KW-1185">Reference proteome</keyword>
<evidence type="ECO:0000256" key="1">
    <source>
        <dbReference type="SAM" id="Phobius"/>
    </source>
</evidence>
<feature type="transmembrane region" description="Helical" evidence="1">
    <location>
        <begin position="93"/>
        <end position="117"/>
    </location>
</feature>
<accession>A0A1D3TXL1</accession>
<name>A0A1D3TXL1_9FIRM</name>
<feature type="transmembrane region" description="Helical" evidence="1">
    <location>
        <begin position="12"/>
        <end position="31"/>
    </location>
</feature>
<keyword evidence="1" id="KW-0472">Membrane</keyword>
<dbReference type="OrthoDB" id="2080601at2"/>
<evidence type="ECO:0000313" key="3">
    <source>
        <dbReference type="Proteomes" id="UP000199315"/>
    </source>
</evidence>
<evidence type="ECO:0008006" key="4">
    <source>
        <dbReference type="Google" id="ProtNLM"/>
    </source>
</evidence>
<dbReference type="AlphaFoldDB" id="A0A1D3TXL1"/>
<dbReference type="EMBL" id="FMKA01000031">
    <property type="protein sequence ID" value="SCP99066.1"/>
    <property type="molecule type" value="Genomic_DNA"/>
</dbReference>
<keyword evidence="1" id="KW-1133">Transmembrane helix</keyword>
<protein>
    <recommendedName>
        <fullName evidence="4">Flp pilus assembly protein TadB</fullName>
    </recommendedName>
</protein>
<dbReference type="RefSeq" id="WP_091236333.1">
    <property type="nucleotide sequence ID" value="NZ_FMKA01000031.1"/>
</dbReference>
<sequence length="326" mass="37307">MGWIQPFANEAAMLMKILLLLCLGMSIDFLIRLMAQNRVIEKSAAEIYKKTRMLSEERQDKENQLQKEEGNQEKVEFLYHLDQMMEQSSLKKWLTFLNTEFYILGVMIAGAGAAMLAESLTGMWIFGVLGMLAIIVAAYLLIYILAGINYRRVEKNIITFCNLLENYSKSNDDIVSIFRYTVPYLEEPLKSYVMDFTSEAYNTGDIGTAFKNLTSKVEHEKFRDIIRNIDICSRHEANYEAIIADNRTMLKEYLKGKEERKSIINNGRLEIGILLLSCGLIIWMFRGFVDGMAGLLLGTFIGNMILLYCGMVLLLCAWVMISFDKG</sequence>
<dbReference type="STRING" id="1619234.SAMN05421730_103137"/>
<dbReference type="Proteomes" id="UP000199315">
    <property type="component" value="Unassembled WGS sequence"/>
</dbReference>
<evidence type="ECO:0000313" key="2">
    <source>
        <dbReference type="EMBL" id="SCP99066.1"/>
    </source>
</evidence>
<gene>
    <name evidence="2" type="ORF">SAMN05421730_103137</name>
</gene>
<keyword evidence="1" id="KW-0812">Transmembrane</keyword>
<feature type="transmembrane region" description="Helical" evidence="1">
    <location>
        <begin position="123"/>
        <end position="146"/>
    </location>
</feature>
<feature type="transmembrane region" description="Helical" evidence="1">
    <location>
        <begin position="269"/>
        <end position="289"/>
    </location>
</feature>